<evidence type="ECO:0000256" key="2">
    <source>
        <dbReference type="ARBA" id="ARBA00035108"/>
    </source>
</evidence>
<keyword evidence="5" id="KW-1185">Reference proteome</keyword>
<dbReference type="GO" id="GO:0031412">
    <property type="term" value="P:gas vesicle organization"/>
    <property type="evidence" value="ECO:0007669"/>
    <property type="project" value="InterPro"/>
</dbReference>
<dbReference type="Proteomes" id="UP000000483">
    <property type="component" value="Chromosome"/>
</dbReference>
<dbReference type="AlphaFoldDB" id="F2NHZ7"/>
<dbReference type="eggNOG" id="COG0154">
    <property type="taxonomic scope" value="Bacteria"/>
</dbReference>
<dbReference type="PANTHER" id="PTHR36852">
    <property type="entry name" value="PROTEIN GVPL 2"/>
    <property type="match status" value="1"/>
</dbReference>
<dbReference type="PANTHER" id="PTHR36852:SF1">
    <property type="entry name" value="PROTEIN GVPL 2"/>
    <property type="match status" value="1"/>
</dbReference>
<dbReference type="GO" id="GO:0031411">
    <property type="term" value="C:gas vesicle"/>
    <property type="evidence" value="ECO:0007669"/>
    <property type="project" value="UniProtKB-SubCell"/>
</dbReference>
<dbReference type="Pfam" id="PF06386">
    <property type="entry name" value="GvpL_GvpF"/>
    <property type="match status" value="1"/>
</dbReference>
<dbReference type="HOGENOM" id="CLU_065736_3_0_7"/>
<name>F2NHZ7_DESAR</name>
<accession>F2NHZ7</accession>
<dbReference type="RefSeq" id="WP_013706733.1">
    <property type="nucleotide sequence ID" value="NC_015388.1"/>
</dbReference>
<dbReference type="EMBL" id="CP002629">
    <property type="protein sequence ID" value="AEB09623.1"/>
    <property type="molecule type" value="Genomic_DNA"/>
</dbReference>
<comment type="similarity">
    <text evidence="3">Belongs to the gas vesicle GvpF/GvpL family.</text>
</comment>
<evidence type="ECO:0000313" key="4">
    <source>
        <dbReference type="EMBL" id="AEB09623.1"/>
    </source>
</evidence>
<dbReference type="OrthoDB" id="144737at2"/>
<keyword evidence="1" id="KW-0304">Gas vesicle</keyword>
<comment type="subcellular location">
    <subcellularLocation>
        <location evidence="2">Gas vesicle</location>
    </subcellularLocation>
</comment>
<proteinExistence type="inferred from homology"/>
<evidence type="ECO:0000256" key="3">
    <source>
        <dbReference type="ARBA" id="ARBA00035643"/>
    </source>
</evidence>
<protein>
    <submittedName>
        <fullName evidence="4">Gas vesicle synthesis GvpLGvpF</fullName>
    </submittedName>
</protein>
<organism evidence="4 5">
    <name type="scientific">Desulfobacca acetoxidans (strain ATCC 700848 / DSM 11109 / ASRB2)</name>
    <dbReference type="NCBI Taxonomy" id="880072"/>
    <lineage>
        <taxon>Bacteria</taxon>
        <taxon>Pseudomonadati</taxon>
        <taxon>Thermodesulfobacteriota</taxon>
        <taxon>Desulfobaccia</taxon>
        <taxon>Desulfobaccales</taxon>
        <taxon>Desulfobaccaceae</taxon>
        <taxon>Desulfobacca</taxon>
    </lineage>
</organism>
<dbReference type="STRING" id="880072.Desac_1783"/>
<reference evidence="4 5" key="1">
    <citation type="journal article" date="2011" name="Stand. Genomic Sci.">
        <title>Complete genome sequence of the acetate-degrading sulfate reducer Desulfobacca acetoxidans type strain (ASRB2).</title>
        <authorList>
            <person name="Goker M."/>
            <person name="Teshima H."/>
            <person name="Lapidus A."/>
            <person name="Nolan M."/>
            <person name="Lucas S."/>
            <person name="Hammon N."/>
            <person name="Deshpande S."/>
            <person name="Cheng J.F."/>
            <person name="Tapia R."/>
            <person name="Han C."/>
            <person name="Goodwin L."/>
            <person name="Pitluck S."/>
            <person name="Huntemann M."/>
            <person name="Liolios K."/>
            <person name="Ivanova N."/>
            <person name="Pagani I."/>
            <person name="Mavromatis K."/>
            <person name="Ovchinikova G."/>
            <person name="Pati A."/>
            <person name="Chen A."/>
            <person name="Palaniappan K."/>
            <person name="Land M."/>
            <person name="Hauser L."/>
            <person name="Brambilla E.M."/>
            <person name="Rohde M."/>
            <person name="Spring S."/>
            <person name="Detter J.C."/>
            <person name="Woyke T."/>
            <person name="Bristow J."/>
            <person name="Eisen J.A."/>
            <person name="Markowitz V."/>
            <person name="Hugenholtz P."/>
            <person name="Kyrpides N.C."/>
            <person name="Klenk H.P."/>
        </authorList>
    </citation>
    <scope>NUCLEOTIDE SEQUENCE [LARGE SCALE GENOMIC DNA]</scope>
    <source>
        <strain evidence="5">ATCC 700848 / DSM 11109 / ASRB2</strain>
    </source>
</reference>
<evidence type="ECO:0000256" key="1">
    <source>
        <dbReference type="ARBA" id="ARBA00022987"/>
    </source>
</evidence>
<dbReference type="InterPro" id="IPR009430">
    <property type="entry name" value="GvpL/GvpF"/>
</dbReference>
<evidence type="ECO:0000313" key="5">
    <source>
        <dbReference type="Proteomes" id="UP000000483"/>
    </source>
</evidence>
<sequence>MAANTSAKSSKYVYAIVNAPGEAAYEFPGIGGAAVYSIASGKVAAVVSDVSEDRIRPERRHLATQQAVLKGLLSQADAMLPMAFGIIANGSKAVQRILSRNHEACCSQLQRVAGMVEMGLRVSWSVPNIFEYFVNIHPDLKIARDHLLGARGNPSQEDKIELGRLFDHLLNEDREAYTEKVEDILRSYCQEIKRNKCRQESEVMNLACLIRRDRQDQFENGVFEAARLFDNNYIFDYNGPWAPHNFVELDLKL</sequence>
<dbReference type="KEGG" id="dao:Desac_1783"/>
<gene>
    <name evidence="4" type="ordered locus">Desac_1783</name>
</gene>
<reference evidence="5" key="2">
    <citation type="submission" date="2011-03" db="EMBL/GenBank/DDBJ databases">
        <title>The complete genome of Desulfobacca acetoxidans DSM 11109.</title>
        <authorList>
            <consortium name="US DOE Joint Genome Institute (JGI-PGF)"/>
            <person name="Lucas S."/>
            <person name="Copeland A."/>
            <person name="Lapidus A."/>
            <person name="Bruce D."/>
            <person name="Goodwin L."/>
            <person name="Pitluck S."/>
            <person name="Peters L."/>
            <person name="Kyrpides N."/>
            <person name="Mavromatis K."/>
            <person name="Ivanova N."/>
            <person name="Ovchinnikova G."/>
            <person name="Teshima H."/>
            <person name="Detter J.C."/>
            <person name="Han C."/>
            <person name="Land M."/>
            <person name="Hauser L."/>
            <person name="Markowitz V."/>
            <person name="Cheng J.-F."/>
            <person name="Hugenholtz P."/>
            <person name="Woyke T."/>
            <person name="Wu D."/>
            <person name="Spring S."/>
            <person name="Schueler E."/>
            <person name="Brambilla E."/>
            <person name="Klenk H.-P."/>
            <person name="Eisen J.A."/>
        </authorList>
    </citation>
    <scope>NUCLEOTIDE SEQUENCE [LARGE SCALE GENOMIC DNA]</scope>
    <source>
        <strain evidence="5">ATCC 700848 / DSM 11109 / ASRB2</strain>
    </source>
</reference>